<name>A0ABZ2MCL2_9BACT</name>
<gene>
    <name evidence="1" type="ORF">LZC94_29605</name>
</gene>
<dbReference type="InterPro" id="IPR019149">
    <property type="entry name" value="ABHD18"/>
</dbReference>
<sequence>MLRAHWLDYLLSLVMARRPLFGSGWGDSARLDRFLMGLGLEEPPEPLAIAWSPSREYRGFVVRDGTFESPIAELPHAAHRGHLRALLPRRQRFARPRAMYVSLAGSGEEGFAVRLRLFGPLVEHFGIGVLLLENPFYGLRRPPGQRGSAIRTVSEHMLMNLAMVKESLGLLESLAEQGHTRLGVTGFSMGGAMAALTAAITPRPVAVAIFCAGRAPKYAFTRGLLTRSIDFEHLGLTEGGREAARGRLRRLFATADLDRHPVPRCPKAAVIVGARHDGYVSPEEVQRLHELWKGSEVRWLDTGHVGAMLRHTVALRRAAVDAIDRLVVVRREDTITPGTPSVAERPNCVSL</sequence>
<dbReference type="Pfam" id="PF09752">
    <property type="entry name" value="ABHD18"/>
    <property type="match status" value="2"/>
</dbReference>
<keyword evidence="2" id="KW-1185">Reference proteome</keyword>
<dbReference type="Proteomes" id="UP001370348">
    <property type="component" value="Chromosome"/>
</dbReference>
<dbReference type="EMBL" id="CP089984">
    <property type="protein sequence ID" value="WXB20267.1"/>
    <property type="molecule type" value="Genomic_DNA"/>
</dbReference>
<dbReference type="RefSeq" id="WP_394829873.1">
    <property type="nucleotide sequence ID" value="NZ_CP089984.1"/>
</dbReference>
<dbReference type="InterPro" id="IPR029058">
    <property type="entry name" value="AB_hydrolase_fold"/>
</dbReference>
<organism evidence="1 2">
    <name type="scientific">Pendulispora albinea</name>
    <dbReference type="NCBI Taxonomy" id="2741071"/>
    <lineage>
        <taxon>Bacteria</taxon>
        <taxon>Pseudomonadati</taxon>
        <taxon>Myxococcota</taxon>
        <taxon>Myxococcia</taxon>
        <taxon>Myxococcales</taxon>
        <taxon>Sorangiineae</taxon>
        <taxon>Pendulisporaceae</taxon>
        <taxon>Pendulispora</taxon>
    </lineage>
</organism>
<keyword evidence="1" id="KW-0378">Hydrolase</keyword>
<protein>
    <submittedName>
        <fullName evidence="1">Alpha/beta hydrolase family protein</fullName>
    </submittedName>
</protein>
<dbReference type="PANTHER" id="PTHR13617">
    <property type="entry name" value="PROTEIN ABHD18"/>
    <property type="match status" value="1"/>
</dbReference>
<dbReference type="PANTHER" id="PTHR13617:SF14">
    <property type="entry name" value="PROTEIN ABHD18"/>
    <property type="match status" value="1"/>
</dbReference>
<evidence type="ECO:0000313" key="2">
    <source>
        <dbReference type="Proteomes" id="UP001370348"/>
    </source>
</evidence>
<dbReference type="Gene3D" id="3.40.50.1820">
    <property type="entry name" value="alpha/beta hydrolase"/>
    <property type="match status" value="1"/>
</dbReference>
<dbReference type="SUPFAM" id="SSF53474">
    <property type="entry name" value="alpha/beta-Hydrolases"/>
    <property type="match status" value="1"/>
</dbReference>
<dbReference type="GO" id="GO:0016787">
    <property type="term" value="F:hydrolase activity"/>
    <property type="evidence" value="ECO:0007669"/>
    <property type="project" value="UniProtKB-KW"/>
</dbReference>
<accession>A0ABZ2MCL2</accession>
<reference evidence="1 2" key="1">
    <citation type="submission" date="2021-12" db="EMBL/GenBank/DDBJ databases">
        <title>Discovery of the Pendulisporaceae a myxobacterial family with distinct sporulation behavior and unique specialized metabolism.</title>
        <authorList>
            <person name="Garcia R."/>
            <person name="Popoff A."/>
            <person name="Bader C.D."/>
            <person name="Loehr J."/>
            <person name="Walesch S."/>
            <person name="Walt C."/>
            <person name="Boldt J."/>
            <person name="Bunk B."/>
            <person name="Haeckl F.J.F.P.J."/>
            <person name="Gunesch A.P."/>
            <person name="Birkelbach J."/>
            <person name="Nuebel U."/>
            <person name="Pietschmann T."/>
            <person name="Bach T."/>
            <person name="Mueller R."/>
        </authorList>
    </citation>
    <scope>NUCLEOTIDE SEQUENCE [LARGE SCALE GENOMIC DNA]</scope>
    <source>
        <strain evidence="1 2">MSr11954</strain>
    </source>
</reference>
<proteinExistence type="predicted"/>
<evidence type="ECO:0000313" key="1">
    <source>
        <dbReference type="EMBL" id="WXB20267.1"/>
    </source>
</evidence>